<dbReference type="SUPFAM" id="SSF52317">
    <property type="entry name" value="Class I glutamine amidotransferase-like"/>
    <property type="match status" value="1"/>
</dbReference>
<evidence type="ECO:0000313" key="6">
    <source>
        <dbReference type="Proteomes" id="UP001595776"/>
    </source>
</evidence>
<dbReference type="RefSeq" id="WP_068143936.1">
    <property type="nucleotide sequence ID" value="NZ_JBHSCR010000014.1"/>
</dbReference>
<dbReference type="SMART" id="SM00342">
    <property type="entry name" value="HTH_ARAC"/>
    <property type="match status" value="1"/>
</dbReference>
<keyword evidence="1" id="KW-0805">Transcription regulation</keyword>
<dbReference type="Proteomes" id="UP001595776">
    <property type="component" value="Unassembled WGS sequence"/>
</dbReference>
<proteinExistence type="predicted"/>
<dbReference type="PROSITE" id="PS01124">
    <property type="entry name" value="HTH_ARAC_FAMILY_2"/>
    <property type="match status" value="1"/>
</dbReference>
<evidence type="ECO:0000256" key="3">
    <source>
        <dbReference type="ARBA" id="ARBA00023163"/>
    </source>
</evidence>
<dbReference type="PANTHER" id="PTHR43130">
    <property type="entry name" value="ARAC-FAMILY TRANSCRIPTIONAL REGULATOR"/>
    <property type="match status" value="1"/>
</dbReference>
<dbReference type="InterPro" id="IPR029062">
    <property type="entry name" value="Class_I_gatase-like"/>
</dbReference>
<keyword evidence="2" id="KW-0238">DNA-binding</keyword>
<dbReference type="InterPro" id="IPR052158">
    <property type="entry name" value="INH-QAR"/>
</dbReference>
<dbReference type="PRINTS" id="PR00032">
    <property type="entry name" value="HTHARAC"/>
</dbReference>
<dbReference type="InterPro" id="IPR018060">
    <property type="entry name" value="HTH_AraC"/>
</dbReference>
<dbReference type="InterPro" id="IPR020449">
    <property type="entry name" value="Tscrpt_reg_AraC-type_HTH"/>
</dbReference>
<comment type="caution">
    <text evidence="5">The sequence shown here is derived from an EMBL/GenBank/DDBJ whole genome shotgun (WGS) entry which is preliminary data.</text>
</comment>
<evidence type="ECO:0000256" key="1">
    <source>
        <dbReference type="ARBA" id="ARBA00023015"/>
    </source>
</evidence>
<evidence type="ECO:0000256" key="2">
    <source>
        <dbReference type="ARBA" id="ARBA00023125"/>
    </source>
</evidence>
<feature type="domain" description="HTH araC/xylS-type" evidence="4">
    <location>
        <begin position="232"/>
        <end position="330"/>
    </location>
</feature>
<name>A0ABV8UDX1_9PROT</name>
<organism evidence="5 6">
    <name type="scientific">Kordiimonas lipolytica</name>
    <dbReference type="NCBI Taxonomy" id="1662421"/>
    <lineage>
        <taxon>Bacteria</taxon>
        <taxon>Pseudomonadati</taxon>
        <taxon>Pseudomonadota</taxon>
        <taxon>Alphaproteobacteria</taxon>
        <taxon>Kordiimonadales</taxon>
        <taxon>Kordiimonadaceae</taxon>
        <taxon>Kordiimonas</taxon>
    </lineage>
</organism>
<reference evidence="6" key="1">
    <citation type="journal article" date="2019" name="Int. J. Syst. Evol. Microbiol.">
        <title>The Global Catalogue of Microorganisms (GCM) 10K type strain sequencing project: providing services to taxonomists for standard genome sequencing and annotation.</title>
        <authorList>
            <consortium name="The Broad Institute Genomics Platform"/>
            <consortium name="The Broad Institute Genome Sequencing Center for Infectious Disease"/>
            <person name="Wu L."/>
            <person name="Ma J."/>
        </authorList>
    </citation>
    <scope>NUCLEOTIDE SEQUENCE [LARGE SCALE GENOMIC DNA]</scope>
    <source>
        <strain evidence="6">CGMCC 1.15304</strain>
    </source>
</reference>
<dbReference type="Pfam" id="PF01965">
    <property type="entry name" value="DJ-1_PfpI"/>
    <property type="match status" value="1"/>
</dbReference>
<dbReference type="PROSITE" id="PS00041">
    <property type="entry name" value="HTH_ARAC_FAMILY_1"/>
    <property type="match status" value="1"/>
</dbReference>
<dbReference type="InterPro" id="IPR009057">
    <property type="entry name" value="Homeodomain-like_sf"/>
</dbReference>
<accession>A0ABV8UDX1</accession>
<keyword evidence="3" id="KW-0804">Transcription</keyword>
<keyword evidence="6" id="KW-1185">Reference proteome</keyword>
<dbReference type="SUPFAM" id="SSF46689">
    <property type="entry name" value="Homeodomain-like"/>
    <property type="match status" value="2"/>
</dbReference>
<evidence type="ECO:0000313" key="5">
    <source>
        <dbReference type="EMBL" id="MFC4349109.1"/>
    </source>
</evidence>
<dbReference type="EMBL" id="JBHSCR010000014">
    <property type="protein sequence ID" value="MFC4349109.1"/>
    <property type="molecule type" value="Genomic_DNA"/>
</dbReference>
<dbReference type="InterPro" id="IPR018062">
    <property type="entry name" value="HTH_AraC-typ_CS"/>
</dbReference>
<dbReference type="Gene3D" id="1.10.10.60">
    <property type="entry name" value="Homeodomain-like"/>
    <property type="match status" value="2"/>
</dbReference>
<gene>
    <name evidence="5" type="ORF">ACFO5Q_14740</name>
</gene>
<sequence length="345" mass="37895">MTIVKPRIDIVALPETTGSVLYCLYEILDSVGSMWTALTGEDTHIDGFDVRIASPIKGVFTCVGKIPIMPEAGLEDLPPGSVIIAPDFLLGDDFRDTEHWQASARWIGEQHARGANICSVCTGAALLAEAGLLDGRVATTHWAGAALFETAYPNVKLKPDLIFSCAMDDESIITTGGSSSWMELCLYLIKRFFGYEAASQTAKIYLLGDRADGQLPFTGPAPKREHDDAVISECQSWIADNYHAPQPVTRMIEKSGLAERTFKRRFTSATGMKPVAYVQTVRVEEAKQLLETTLQSVEEISAAVGYEDSAFFRRLFKRMAGVSPAKYRQKYQAIRNLGKPMAQLA</sequence>
<dbReference type="Gene3D" id="3.40.50.880">
    <property type="match status" value="1"/>
</dbReference>
<dbReference type="Pfam" id="PF12833">
    <property type="entry name" value="HTH_18"/>
    <property type="match status" value="1"/>
</dbReference>
<protein>
    <submittedName>
        <fullName evidence="5">GlxA family transcriptional regulator</fullName>
    </submittedName>
</protein>
<dbReference type="InterPro" id="IPR002818">
    <property type="entry name" value="DJ-1/PfpI"/>
</dbReference>
<evidence type="ECO:0000259" key="4">
    <source>
        <dbReference type="PROSITE" id="PS01124"/>
    </source>
</evidence>
<dbReference type="PANTHER" id="PTHR43130:SF3">
    <property type="entry name" value="HTH-TYPE TRANSCRIPTIONAL REGULATOR RV1931C"/>
    <property type="match status" value="1"/>
</dbReference>